<feature type="transmembrane region" description="Helical" evidence="5">
    <location>
        <begin position="365"/>
        <end position="382"/>
    </location>
</feature>
<comment type="caution">
    <text evidence="6">The sequence shown here is derived from an EMBL/GenBank/DDBJ whole genome shotgun (WGS) entry which is preliminary data.</text>
</comment>
<evidence type="ECO:0000256" key="1">
    <source>
        <dbReference type="ARBA" id="ARBA00004141"/>
    </source>
</evidence>
<accession>A0A9X2I7H3</accession>
<evidence type="ECO:0000313" key="6">
    <source>
        <dbReference type="EMBL" id="MCL7748314.1"/>
    </source>
</evidence>
<keyword evidence="5" id="KW-1133">Transmembrane helix</keyword>
<name>A0A9X2I7H3_9BACI</name>
<feature type="transmembrane region" description="Helical" evidence="5">
    <location>
        <begin position="323"/>
        <end position="345"/>
    </location>
</feature>
<feature type="transmembrane region" description="Helical" evidence="5">
    <location>
        <begin position="450"/>
        <end position="473"/>
    </location>
</feature>
<comment type="similarity">
    <text evidence="2 4">Belongs to the GerABKA family.</text>
</comment>
<organism evidence="6 7">
    <name type="scientific">Halalkalibacter alkaliphilus</name>
    <dbReference type="NCBI Taxonomy" id="2917993"/>
    <lineage>
        <taxon>Bacteria</taxon>
        <taxon>Bacillati</taxon>
        <taxon>Bacillota</taxon>
        <taxon>Bacilli</taxon>
        <taxon>Bacillales</taxon>
        <taxon>Bacillaceae</taxon>
        <taxon>Halalkalibacter</taxon>
    </lineage>
</organism>
<evidence type="ECO:0000256" key="2">
    <source>
        <dbReference type="ARBA" id="ARBA00005278"/>
    </source>
</evidence>
<keyword evidence="3 4" id="KW-0472">Membrane</keyword>
<dbReference type="AlphaFoldDB" id="A0A9X2I7H3"/>
<sequence>MRQVKSSLKKLKGRTSRVPNQTLGEEKDLYLEKISIHIGENKKHVEKIFLNSSDMEVQDYRFGPDLTNTAFTVHCDTLIQDEKLNYLKALLQDLVMHEVGQARDITIDQIKNFIFQKGVSSQKVGTIEDFEQVSKKILAGNVVIFFDKWNKALSFDALSVESRAVSEPTSEGVVQGPHEGTVENLKKNIGLIRSRLQSRKLKVITLHVGKEMNTEIAYSYLEGSVDPEVLKEFENRIEKIKEKDVLETSYIEELIEDSTFSPFPQFRYTERPDVTAAALLDGKIVVMVHGTSSVLICPALYLELFQSVEDYYQRTIITSMIRLMRFLAVIIALTLPSIYIALSTFHPEMIPTVLLLAVINTREGIPFPALLEAFIMVFFFELMREAGVRMPKPIGQAVSIVGALIIGEAAIQAGIASPIMVVVVALTGISSFAIPQYNLGIAYRILQYPLMILAATLGGFGVMIGLLMILLHLCSLRPLGVPYLAPFAPLRPKRLGDAFIRVPLKNLLKSPRNQHMHRLPKN</sequence>
<evidence type="ECO:0000256" key="4">
    <source>
        <dbReference type="PIRNR" id="PIRNR005690"/>
    </source>
</evidence>
<keyword evidence="7" id="KW-1185">Reference proteome</keyword>
<dbReference type="PIRSF" id="PIRSF005690">
    <property type="entry name" value="GerBA"/>
    <property type="match status" value="1"/>
</dbReference>
<dbReference type="EMBL" id="JAKRYL010000014">
    <property type="protein sequence ID" value="MCL7748314.1"/>
    <property type="molecule type" value="Genomic_DNA"/>
</dbReference>
<reference evidence="6" key="1">
    <citation type="submission" date="2022-02" db="EMBL/GenBank/DDBJ databases">
        <title>Halalkalibacter sp. nov. isolated from Lonar Lake, India.</title>
        <authorList>
            <person name="Joshi A."/>
            <person name="Thite S."/>
            <person name="Lodha T."/>
        </authorList>
    </citation>
    <scope>NUCLEOTIDE SEQUENCE</scope>
    <source>
        <strain evidence="6">MEB205</strain>
    </source>
</reference>
<comment type="subcellular location">
    <subcellularLocation>
        <location evidence="4">Cell membrane</location>
    </subcellularLocation>
    <subcellularLocation>
        <location evidence="1">Membrane</location>
        <topology evidence="1">Multi-pass membrane protein</topology>
    </subcellularLocation>
</comment>
<dbReference type="InterPro" id="IPR050768">
    <property type="entry name" value="UPF0353/GerABKA_families"/>
</dbReference>
<dbReference type="GO" id="GO:0005886">
    <property type="term" value="C:plasma membrane"/>
    <property type="evidence" value="ECO:0007669"/>
    <property type="project" value="UniProtKB-SubCell"/>
</dbReference>
<gene>
    <name evidence="6" type="ORF">MF646_14385</name>
</gene>
<evidence type="ECO:0000256" key="5">
    <source>
        <dbReference type="SAM" id="Phobius"/>
    </source>
</evidence>
<dbReference type="Pfam" id="PF03323">
    <property type="entry name" value="GerA"/>
    <property type="match status" value="1"/>
</dbReference>
<evidence type="ECO:0000313" key="7">
    <source>
        <dbReference type="Proteomes" id="UP001139150"/>
    </source>
</evidence>
<dbReference type="RefSeq" id="WP_250097200.1">
    <property type="nucleotide sequence ID" value="NZ_JAKRYL010000014.1"/>
</dbReference>
<keyword evidence="5" id="KW-0812">Transmembrane</keyword>
<proteinExistence type="inferred from homology"/>
<evidence type="ECO:0000256" key="3">
    <source>
        <dbReference type="ARBA" id="ARBA00023136"/>
    </source>
</evidence>
<feature type="transmembrane region" description="Helical" evidence="5">
    <location>
        <begin position="419"/>
        <end position="438"/>
    </location>
</feature>
<dbReference type="PANTHER" id="PTHR22550:SF5">
    <property type="entry name" value="LEUCINE ZIPPER PROTEIN 4"/>
    <property type="match status" value="1"/>
</dbReference>
<feature type="transmembrane region" description="Helical" evidence="5">
    <location>
        <begin position="394"/>
        <end position="413"/>
    </location>
</feature>
<dbReference type="PANTHER" id="PTHR22550">
    <property type="entry name" value="SPORE GERMINATION PROTEIN"/>
    <property type="match status" value="1"/>
</dbReference>
<dbReference type="Proteomes" id="UP001139150">
    <property type="component" value="Unassembled WGS sequence"/>
</dbReference>
<protein>
    <submittedName>
        <fullName evidence="6">Spore germination protein</fullName>
    </submittedName>
</protein>
<dbReference type="InterPro" id="IPR004995">
    <property type="entry name" value="Spore_Ger"/>
</dbReference>
<dbReference type="GO" id="GO:0009847">
    <property type="term" value="P:spore germination"/>
    <property type="evidence" value="ECO:0007669"/>
    <property type="project" value="UniProtKB-UniRule"/>
</dbReference>